<reference evidence="6 7" key="1">
    <citation type="submission" date="2019-12" db="EMBL/GenBank/DDBJ databases">
        <title>Chromosome-level assembly of the Caenorhabditis remanei genome.</title>
        <authorList>
            <person name="Teterina A.A."/>
            <person name="Willis J.H."/>
            <person name="Phillips P.C."/>
        </authorList>
    </citation>
    <scope>NUCLEOTIDE SEQUENCE [LARGE SCALE GENOMIC DNA]</scope>
    <source>
        <strain evidence="6 7">PX506</strain>
        <tissue evidence="6">Whole organism</tissue>
    </source>
</reference>
<dbReference type="RefSeq" id="XP_053590779.1">
    <property type="nucleotide sequence ID" value="XM_053726585.1"/>
</dbReference>
<dbReference type="Proteomes" id="UP000483820">
    <property type="component" value="Chromosome II"/>
</dbReference>
<sequence>MKCHYEVLQVERDADDETIQKNYKKLTLRWHPDKNPDNIDECTQQFRLLQAAYDVLSDAKEREFYDRHRESILKGKNTEYGEQSVSLFPYFNASCYQGYGDDPNGFYAVYREIYKILVTEEYDHYVENPIDHPEFGDENSDPEEIVNKFYGFWMSFSTSRSFAWLDHYDITQASNRWESRKIDQENQKYRDIGNRIEMSRLGYGS</sequence>
<keyword evidence="3" id="KW-0862">Zinc</keyword>
<dbReference type="EMBL" id="WUAV01000002">
    <property type="protein sequence ID" value="KAF1768032.1"/>
    <property type="molecule type" value="Genomic_DNA"/>
</dbReference>
<proteinExistence type="predicted"/>
<dbReference type="GO" id="GO:0005737">
    <property type="term" value="C:cytoplasm"/>
    <property type="evidence" value="ECO:0007669"/>
    <property type="project" value="TreeGrafter"/>
</dbReference>
<dbReference type="InterPro" id="IPR054076">
    <property type="entry name" value="ZUO1-like_ZHD"/>
</dbReference>
<dbReference type="SMART" id="SM00271">
    <property type="entry name" value="DnaJ"/>
    <property type="match status" value="1"/>
</dbReference>
<dbReference type="GO" id="GO:0008270">
    <property type="term" value="F:zinc ion binding"/>
    <property type="evidence" value="ECO:0007669"/>
    <property type="project" value="UniProtKB-KW"/>
</dbReference>
<dbReference type="InterPro" id="IPR036869">
    <property type="entry name" value="J_dom_sf"/>
</dbReference>
<dbReference type="FunFam" id="1.10.287.110:FF:000046">
    <property type="entry name" value="dnaJ homolog subfamily C member 21"/>
    <property type="match status" value="1"/>
</dbReference>
<dbReference type="GeneID" id="78774570"/>
<evidence type="ECO:0000313" key="6">
    <source>
        <dbReference type="EMBL" id="KAF1768032.1"/>
    </source>
</evidence>
<dbReference type="PROSITE" id="PS00636">
    <property type="entry name" value="DNAJ_1"/>
    <property type="match status" value="1"/>
</dbReference>
<dbReference type="InterPro" id="IPR001623">
    <property type="entry name" value="DnaJ_domain"/>
</dbReference>
<comment type="caution">
    <text evidence="6">The sequence shown here is derived from an EMBL/GenBank/DDBJ whole genome shotgun (WGS) entry which is preliminary data.</text>
</comment>
<dbReference type="Pfam" id="PF21884">
    <property type="entry name" value="ZUO1-like_ZHD"/>
    <property type="match status" value="1"/>
</dbReference>
<evidence type="ECO:0000256" key="3">
    <source>
        <dbReference type="ARBA" id="ARBA00022833"/>
    </source>
</evidence>
<gene>
    <name evidence="6" type="ORF">GCK72_007993</name>
</gene>
<dbReference type="Gene3D" id="1.10.287.110">
    <property type="entry name" value="DnaJ domain"/>
    <property type="match status" value="1"/>
</dbReference>
<dbReference type="InterPro" id="IPR018253">
    <property type="entry name" value="DnaJ_domain_CS"/>
</dbReference>
<dbReference type="PRINTS" id="PR00625">
    <property type="entry name" value="JDOMAIN"/>
</dbReference>
<dbReference type="SUPFAM" id="SSF46565">
    <property type="entry name" value="Chaperone J-domain"/>
    <property type="match status" value="1"/>
</dbReference>
<keyword evidence="2" id="KW-0863">Zinc-finger</keyword>
<organism evidence="6 7">
    <name type="scientific">Caenorhabditis remanei</name>
    <name type="common">Caenorhabditis vulgaris</name>
    <dbReference type="NCBI Taxonomy" id="31234"/>
    <lineage>
        <taxon>Eukaryota</taxon>
        <taxon>Metazoa</taxon>
        <taxon>Ecdysozoa</taxon>
        <taxon>Nematoda</taxon>
        <taxon>Chromadorea</taxon>
        <taxon>Rhabditida</taxon>
        <taxon>Rhabditina</taxon>
        <taxon>Rhabditomorpha</taxon>
        <taxon>Rhabditoidea</taxon>
        <taxon>Rhabditidae</taxon>
        <taxon>Peloderinae</taxon>
        <taxon>Caenorhabditis</taxon>
    </lineage>
</organism>
<dbReference type="CTD" id="78774570"/>
<name>A0A6A5HQE7_CAERE</name>
<dbReference type="CDD" id="cd06257">
    <property type="entry name" value="DnaJ"/>
    <property type="match status" value="1"/>
</dbReference>
<dbReference type="InterPro" id="IPR051964">
    <property type="entry name" value="Chaperone_stress_response"/>
</dbReference>
<evidence type="ECO:0000313" key="7">
    <source>
        <dbReference type="Proteomes" id="UP000483820"/>
    </source>
</evidence>
<dbReference type="KEGG" id="crq:GCK72_007993"/>
<dbReference type="AlphaFoldDB" id="A0A6A5HQE7"/>
<evidence type="ECO:0000256" key="2">
    <source>
        <dbReference type="ARBA" id="ARBA00022771"/>
    </source>
</evidence>
<accession>A0A6A5HQE7</accession>
<evidence type="ECO:0000256" key="1">
    <source>
        <dbReference type="ARBA" id="ARBA00022723"/>
    </source>
</evidence>
<evidence type="ECO:0000259" key="5">
    <source>
        <dbReference type="PROSITE" id="PS50076"/>
    </source>
</evidence>
<dbReference type="PROSITE" id="PS50076">
    <property type="entry name" value="DNAJ_2"/>
    <property type="match status" value="1"/>
</dbReference>
<feature type="domain" description="J" evidence="5">
    <location>
        <begin position="3"/>
        <end position="69"/>
    </location>
</feature>
<evidence type="ECO:0000256" key="4">
    <source>
        <dbReference type="ARBA" id="ARBA00074367"/>
    </source>
</evidence>
<dbReference type="Pfam" id="PF00226">
    <property type="entry name" value="DnaJ"/>
    <property type="match status" value="1"/>
</dbReference>
<dbReference type="PANTHER" id="PTHR44029:SF1">
    <property type="entry name" value="DNAJ HOMOLOG SUBFAMILY C MEMBER 21"/>
    <property type="match status" value="1"/>
</dbReference>
<dbReference type="PANTHER" id="PTHR44029">
    <property type="entry name" value="DNAJ HOMOLOG SUBFAMILY C MEMBER 21"/>
    <property type="match status" value="1"/>
</dbReference>
<keyword evidence="1" id="KW-0479">Metal-binding</keyword>
<protein>
    <recommendedName>
        <fullName evidence="4">DnaJ homolog subfamily C member 21</fullName>
    </recommendedName>
</protein>